<feature type="transmembrane region" description="Helical" evidence="1">
    <location>
        <begin position="158"/>
        <end position="177"/>
    </location>
</feature>
<gene>
    <name evidence="3" type="ORF">GCM10007391_19860</name>
</gene>
<name>A0A918JKH3_9ALTE</name>
<keyword evidence="2" id="KW-0732">Signal</keyword>
<evidence type="ECO:0000313" key="4">
    <source>
        <dbReference type="Proteomes" id="UP000631300"/>
    </source>
</evidence>
<evidence type="ECO:0000256" key="2">
    <source>
        <dbReference type="SAM" id="SignalP"/>
    </source>
</evidence>
<feature type="chain" id="PRO_5036978402" description="PEP-CTERM sorting domain-containing protein" evidence="2">
    <location>
        <begin position="28"/>
        <end position="183"/>
    </location>
</feature>
<organism evidence="3 4">
    <name type="scientific">Alteromonas halophila</name>
    <dbReference type="NCBI Taxonomy" id="516698"/>
    <lineage>
        <taxon>Bacteria</taxon>
        <taxon>Pseudomonadati</taxon>
        <taxon>Pseudomonadota</taxon>
        <taxon>Gammaproteobacteria</taxon>
        <taxon>Alteromonadales</taxon>
        <taxon>Alteromonadaceae</taxon>
        <taxon>Alteromonas/Salinimonas group</taxon>
        <taxon>Alteromonas</taxon>
    </lineage>
</organism>
<evidence type="ECO:0008006" key="5">
    <source>
        <dbReference type="Google" id="ProtNLM"/>
    </source>
</evidence>
<evidence type="ECO:0000256" key="1">
    <source>
        <dbReference type="SAM" id="Phobius"/>
    </source>
</evidence>
<protein>
    <recommendedName>
        <fullName evidence="5">PEP-CTERM sorting domain-containing protein</fullName>
    </recommendedName>
</protein>
<keyword evidence="1" id="KW-1133">Transmembrane helix</keyword>
<keyword evidence="4" id="KW-1185">Reference proteome</keyword>
<comment type="caution">
    <text evidence="3">The sequence shown here is derived from an EMBL/GenBank/DDBJ whole genome shotgun (WGS) entry which is preliminary data.</text>
</comment>
<accession>A0A918JKH3</accession>
<feature type="signal peptide" evidence="2">
    <location>
        <begin position="1"/>
        <end position="27"/>
    </location>
</feature>
<dbReference type="RefSeq" id="WP_189406015.1">
    <property type="nucleotide sequence ID" value="NZ_BMXP01000004.1"/>
</dbReference>
<sequence>MKSLTTPFIRAFVGLTILLSTSFGANATLITQDVLDLFTGDRLGSITVKMNDNLYNTGFASSGFGDDVRVVNFELGDLYSWGDELDIIFADVEIDTNNLFAGIQFLNLDTNDVGFGSLTWAYQMDYDAFFGSGFLDIFQVSNGGFVDFYTITLGQASVVSAPATMGLLVLALSAVFVRRRRLI</sequence>
<dbReference type="EMBL" id="BMXP01000004">
    <property type="protein sequence ID" value="GGW86224.1"/>
    <property type="molecule type" value="Genomic_DNA"/>
</dbReference>
<keyword evidence="1" id="KW-0472">Membrane</keyword>
<dbReference type="AlphaFoldDB" id="A0A918JKH3"/>
<reference evidence="3" key="2">
    <citation type="submission" date="2020-09" db="EMBL/GenBank/DDBJ databases">
        <authorList>
            <person name="Sun Q."/>
            <person name="Kim S."/>
        </authorList>
    </citation>
    <scope>NUCLEOTIDE SEQUENCE</scope>
    <source>
        <strain evidence="3">KCTC 22164</strain>
    </source>
</reference>
<dbReference type="Proteomes" id="UP000631300">
    <property type="component" value="Unassembled WGS sequence"/>
</dbReference>
<proteinExistence type="predicted"/>
<dbReference type="InterPro" id="IPR017756">
    <property type="entry name" value="TM_Gly-Cys-Arg_CS"/>
</dbReference>
<dbReference type="NCBIfam" id="TIGR03382">
    <property type="entry name" value="GC_trans_RRR"/>
    <property type="match status" value="1"/>
</dbReference>
<keyword evidence="1" id="KW-0812">Transmembrane</keyword>
<reference evidence="3" key="1">
    <citation type="journal article" date="2014" name="Int. J. Syst. Evol. Microbiol.">
        <title>Complete genome sequence of Corynebacterium casei LMG S-19264T (=DSM 44701T), isolated from a smear-ripened cheese.</title>
        <authorList>
            <consortium name="US DOE Joint Genome Institute (JGI-PGF)"/>
            <person name="Walter F."/>
            <person name="Albersmeier A."/>
            <person name="Kalinowski J."/>
            <person name="Ruckert C."/>
        </authorList>
    </citation>
    <scope>NUCLEOTIDE SEQUENCE</scope>
    <source>
        <strain evidence="3">KCTC 22164</strain>
    </source>
</reference>
<evidence type="ECO:0000313" key="3">
    <source>
        <dbReference type="EMBL" id="GGW86224.1"/>
    </source>
</evidence>